<reference evidence="1" key="1">
    <citation type="submission" date="2020-11" db="EMBL/GenBank/DDBJ databases">
        <authorList>
            <person name="Tran Van P."/>
        </authorList>
    </citation>
    <scope>NUCLEOTIDE SEQUENCE</scope>
</reference>
<organism evidence="1">
    <name type="scientific">Oppiella nova</name>
    <dbReference type="NCBI Taxonomy" id="334625"/>
    <lineage>
        <taxon>Eukaryota</taxon>
        <taxon>Metazoa</taxon>
        <taxon>Ecdysozoa</taxon>
        <taxon>Arthropoda</taxon>
        <taxon>Chelicerata</taxon>
        <taxon>Arachnida</taxon>
        <taxon>Acari</taxon>
        <taxon>Acariformes</taxon>
        <taxon>Sarcoptiformes</taxon>
        <taxon>Oribatida</taxon>
        <taxon>Brachypylina</taxon>
        <taxon>Oppioidea</taxon>
        <taxon>Oppiidae</taxon>
        <taxon>Oppiella</taxon>
    </lineage>
</organism>
<proteinExistence type="predicted"/>
<dbReference type="OrthoDB" id="10035275at2759"/>
<dbReference type="AlphaFoldDB" id="A0A7R9M8D5"/>
<keyword evidence="2" id="KW-1185">Reference proteome</keyword>
<dbReference type="EMBL" id="CAJPVJ010007831">
    <property type="protein sequence ID" value="CAG2171528.1"/>
    <property type="molecule type" value="Genomic_DNA"/>
</dbReference>
<name>A0A7R9M8D5_9ACAR</name>
<dbReference type="Proteomes" id="UP000728032">
    <property type="component" value="Unassembled WGS sequence"/>
</dbReference>
<accession>A0A7R9M8D5</accession>
<gene>
    <name evidence="1" type="ORF">ONB1V03_LOCUS10988</name>
</gene>
<dbReference type="EMBL" id="OC922656">
    <property type="protein sequence ID" value="CAD7654341.1"/>
    <property type="molecule type" value="Genomic_DNA"/>
</dbReference>
<evidence type="ECO:0000313" key="1">
    <source>
        <dbReference type="EMBL" id="CAD7654341.1"/>
    </source>
</evidence>
<sequence>MRGVGKWMLLSDIQTRKFGDETGEFQLELSLGNIMTVYEADLQMTKTCKLETTYFTFGSFDWNLSIVTQMYNTSPSNEMDSQRDGCQRPLVLLNRMTGFDNPCRVQYRCILGEGKYREDSGILDQISDVTGRIRGFQIRYSLNELAKHHGVVRVYLELHCCNTISEAKVPVIRNPSPTINCYDRNKQGWCIEADLDSEHMRLKLFFMDLHSVPRNHLRYISWIAYVVTRDPRNVPRNHLRYISWIAYVVTRDPRNGIRESIVVTNSPHGNYYIQDGMDMGTIMDTNILSHQIKESPKVYLEMEGQLTVHIEWCDSMMLFNHIYHKYDDIPRIHCQQMRSNP</sequence>
<evidence type="ECO:0000313" key="2">
    <source>
        <dbReference type="Proteomes" id="UP000728032"/>
    </source>
</evidence>
<protein>
    <submittedName>
        <fullName evidence="1">Uncharacterized protein</fullName>
    </submittedName>
</protein>